<dbReference type="EMBL" id="KK198763">
    <property type="protein sequence ID" value="KCW49727.1"/>
    <property type="molecule type" value="Genomic_DNA"/>
</dbReference>
<evidence type="ECO:0000313" key="6">
    <source>
        <dbReference type="EMBL" id="KCW49727.1"/>
    </source>
</evidence>
<feature type="transmembrane region" description="Helical" evidence="3">
    <location>
        <begin position="447"/>
        <end position="470"/>
    </location>
</feature>
<keyword evidence="3" id="KW-0472">Membrane</keyword>
<dbReference type="InParanoid" id="A0A059A6I3"/>
<accession>A0A059A6I3</accession>
<dbReference type="Gene3D" id="3.30.200.20">
    <property type="entry name" value="Phosphorylase Kinase, domain 1"/>
    <property type="match status" value="1"/>
</dbReference>
<protein>
    <recommendedName>
        <fullName evidence="5">Protein kinase domain-containing protein</fullName>
    </recommendedName>
</protein>
<evidence type="ECO:0000256" key="4">
    <source>
        <dbReference type="SAM" id="SignalP"/>
    </source>
</evidence>
<dbReference type="GO" id="GO:0004672">
    <property type="term" value="F:protein kinase activity"/>
    <property type="evidence" value="ECO:0000318"/>
    <property type="project" value="GO_Central"/>
</dbReference>
<dbReference type="Gene3D" id="2.90.10.10">
    <property type="entry name" value="Bulb-type lectin domain"/>
    <property type="match status" value="1"/>
</dbReference>
<dbReference type="eggNOG" id="ENOG502QUNW">
    <property type="taxonomic scope" value="Eukaryota"/>
</dbReference>
<evidence type="ECO:0000256" key="1">
    <source>
        <dbReference type="ARBA" id="ARBA00022729"/>
    </source>
</evidence>
<feature type="chain" id="PRO_5001572996" description="Protein kinase domain-containing protein" evidence="4">
    <location>
        <begin position="20"/>
        <end position="650"/>
    </location>
</feature>
<gene>
    <name evidence="6" type="ORF">EUGRSUZ_K03224</name>
</gene>
<proteinExistence type="predicted"/>
<dbReference type="InterPro" id="IPR036426">
    <property type="entry name" value="Bulb-type_lectin_dom_sf"/>
</dbReference>
<dbReference type="OMA" id="RTSASCY"/>
<keyword evidence="1 4" id="KW-0732">Signal</keyword>
<dbReference type="AlphaFoldDB" id="A0A059A6I3"/>
<keyword evidence="3" id="KW-0812">Transmembrane</keyword>
<dbReference type="InterPro" id="IPR000719">
    <property type="entry name" value="Prot_kinase_dom"/>
</dbReference>
<feature type="signal peptide" evidence="4">
    <location>
        <begin position="1"/>
        <end position="19"/>
    </location>
</feature>
<dbReference type="GO" id="GO:0005524">
    <property type="term" value="F:ATP binding"/>
    <property type="evidence" value="ECO:0007669"/>
    <property type="project" value="InterPro"/>
</dbReference>
<dbReference type="PROSITE" id="PS00108">
    <property type="entry name" value="PROTEIN_KINASE_ST"/>
    <property type="match status" value="1"/>
</dbReference>
<dbReference type="PANTHER" id="PTHR47976">
    <property type="entry name" value="G-TYPE LECTIN S-RECEPTOR-LIKE SERINE/THREONINE-PROTEIN KINASE SD2-5"/>
    <property type="match status" value="1"/>
</dbReference>
<dbReference type="SUPFAM" id="SSF51110">
    <property type="entry name" value="alpha-D-mannose-specific plant lectins"/>
    <property type="match status" value="1"/>
</dbReference>
<sequence>MVSLCSLSYFFLSLSFVFLSQFSNFIDDQAQDYDCPTATISTQWVNNAKATHVTRHVDGSIVRAILLRGKGGSGPAYAYGFYCNGTCNTYLFAVFIVTVYGSGVTIEYIIGVTLELAFECDLVLKDTDGMVAWSTDTSEKSVVGLNLTDLENLASFDKENVIVWQSFDEPTNLLVLGQKLRWGQILMSSVSKKNWIINDMISLSMIGDVLCAQVETNPPQIYFEREGSTTNASIEFPYVEFVGGSLFWISDSKFFVLMSFPLRSSTQYMKLGSDGHLRVYEYNWYGEHKEVADLFTVCGRYGICSNGQCSYPTSIGGTSYFQQVDNRQPNFGCFENVPLSSGTSKNQSLRELENVTYFSFTPKLENIDALSCKEVYAKNCSYKAAIFWSHSDRTSASCYLPTQVFSLMNIDEKMFSYNSAAYLKVQNVANKAPYTPVDNRMSNHLPVILGSSLGALFAMMIFIVAIVLFVKKSFLAEVETINTHHVNLVRLLGFCVEKSHRLLIYDYMSNGSLDRWIFHKSNESKGLNYLHEDCRHKIFHLDIKSPNILLAGNFNAKVADFGLSKLIDKDKSHVVTTMKGTPGYVALSDHTKRPSMSMVIKVLYGVMEVLEDLDYDFTAQASTSGEGRFSWMDVEFNATTISLSSVLGGP</sequence>
<evidence type="ECO:0000256" key="3">
    <source>
        <dbReference type="SAM" id="Phobius"/>
    </source>
</evidence>
<dbReference type="PROSITE" id="PS50011">
    <property type="entry name" value="PROTEIN_KINASE_DOM"/>
    <property type="match status" value="1"/>
</dbReference>
<dbReference type="Gene3D" id="1.10.510.10">
    <property type="entry name" value="Transferase(Phosphotransferase) domain 1"/>
    <property type="match status" value="1"/>
</dbReference>
<organism evidence="6">
    <name type="scientific">Eucalyptus grandis</name>
    <name type="common">Flooded gum</name>
    <dbReference type="NCBI Taxonomy" id="71139"/>
    <lineage>
        <taxon>Eukaryota</taxon>
        <taxon>Viridiplantae</taxon>
        <taxon>Streptophyta</taxon>
        <taxon>Embryophyta</taxon>
        <taxon>Tracheophyta</taxon>
        <taxon>Spermatophyta</taxon>
        <taxon>Magnoliopsida</taxon>
        <taxon>eudicotyledons</taxon>
        <taxon>Gunneridae</taxon>
        <taxon>Pentapetalae</taxon>
        <taxon>rosids</taxon>
        <taxon>malvids</taxon>
        <taxon>Myrtales</taxon>
        <taxon>Myrtaceae</taxon>
        <taxon>Myrtoideae</taxon>
        <taxon>Eucalypteae</taxon>
        <taxon>Eucalyptus</taxon>
    </lineage>
</organism>
<dbReference type="InterPro" id="IPR051343">
    <property type="entry name" value="G-type_lectin_kinases/EP1-like"/>
</dbReference>
<evidence type="ECO:0000259" key="5">
    <source>
        <dbReference type="PROSITE" id="PS50011"/>
    </source>
</evidence>
<evidence type="ECO:0000256" key="2">
    <source>
        <dbReference type="ARBA" id="ARBA00023157"/>
    </source>
</evidence>
<dbReference type="Pfam" id="PF00069">
    <property type="entry name" value="Pkinase"/>
    <property type="match status" value="1"/>
</dbReference>
<dbReference type="SMART" id="SM00220">
    <property type="entry name" value="S_TKc"/>
    <property type="match status" value="1"/>
</dbReference>
<dbReference type="SUPFAM" id="SSF56112">
    <property type="entry name" value="Protein kinase-like (PK-like)"/>
    <property type="match status" value="1"/>
</dbReference>
<name>A0A059A6I3_EUCGR</name>
<dbReference type="PANTHER" id="PTHR47976:SF30">
    <property type="entry name" value="RECEPTOR-LIKE SERINE_THREONINE-PROTEIN KINASE"/>
    <property type="match status" value="1"/>
</dbReference>
<reference evidence="6" key="1">
    <citation type="submission" date="2013-07" db="EMBL/GenBank/DDBJ databases">
        <title>The genome of Eucalyptus grandis.</title>
        <authorList>
            <person name="Schmutz J."/>
            <person name="Hayes R."/>
            <person name="Myburg A."/>
            <person name="Tuskan G."/>
            <person name="Grattapaglia D."/>
            <person name="Rokhsar D.S."/>
        </authorList>
    </citation>
    <scope>NUCLEOTIDE SEQUENCE</scope>
    <source>
        <tissue evidence="6">Leaf extractions</tissue>
    </source>
</reference>
<dbReference type="InterPro" id="IPR011009">
    <property type="entry name" value="Kinase-like_dom_sf"/>
</dbReference>
<dbReference type="InterPro" id="IPR008271">
    <property type="entry name" value="Ser/Thr_kinase_AS"/>
</dbReference>
<keyword evidence="3" id="KW-1133">Transmembrane helix</keyword>
<dbReference type="Gramene" id="KCW49727">
    <property type="protein sequence ID" value="KCW49727"/>
    <property type="gene ID" value="EUGRSUZ_K03224"/>
</dbReference>
<keyword evidence="2" id="KW-1015">Disulfide bond</keyword>
<feature type="domain" description="Protein kinase" evidence="5">
    <location>
        <begin position="411"/>
        <end position="650"/>
    </location>
</feature>